<dbReference type="AlphaFoldDB" id="A0A1E5T7P0"/>
<reference evidence="2 3" key="1">
    <citation type="submission" date="2016-05" db="EMBL/GenBank/DDBJ databases">
        <title>Draft Genome Sequence of Algibacter sp. Strain SK-16 Isolated from the Surface Water of Aburatsubo Inlet.</title>
        <authorList>
            <person name="Wong S.-K."/>
            <person name="Yoshizawa S."/>
            <person name="Nakajima Y."/>
            <person name="Ogura Y."/>
            <person name="Tetsuya H."/>
            <person name="Hamasaki K."/>
        </authorList>
    </citation>
    <scope>NUCLEOTIDE SEQUENCE [LARGE SCALE GENOMIC DNA]</scope>
    <source>
        <strain evidence="2 3">SK-16</strain>
    </source>
</reference>
<comment type="caution">
    <text evidence="2">The sequence shown here is derived from an EMBL/GenBank/DDBJ whole genome shotgun (WGS) entry which is preliminary data.</text>
</comment>
<organism evidence="2 3">
    <name type="scientific">Flavivirga aquatica</name>
    <dbReference type="NCBI Taxonomy" id="1849968"/>
    <lineage>
        <taxon>Bacteria</taxon>
        <taxon>Pseudomonadati</taxon>
        <taxon>Bacteroidota</taxon>
        <taxon>Flavobacteriia</taxon>
        <taxon>Flavobacteriales</taxon>
        <taxon>Flavobacteriaceae</taxon>
        <taxon>Flavivirga</taxon>
    </lineage>
</organism>
<feature type="compositionally biased region" description="Polar residues" evidence="1">
    <location>
        <begin position="56"/>
        <end position="68"/>
    </location>
</feature>
<sequence length="68" mass="8100">MNDPNNPLLGYWHAVDWVKQHHGQTIHYQTMRAYLIRHFKTKKKHPRKSHYKKGEQGSSSLKKNSLMS</sequence>
<evidence type="ECO:0000313" key="2">
    <source>
        <dbReference type="EMBL" id="OEK07401.1"/>
    </source>
</evidence>
<accession>A0A1E5T7P0</accession>
<feature type="region of interest" description="Disordered" evidence="1">
    <location>
        <begin position="40"/>
        <end position="68"/>
    </location>
</feature>
<proteinExistence type="predicted"/>
<evidence type="ECO:0000256" key="1">
    <source>
        <dbReference type="SAM" id="MobiDB-lite"/>
    </source>
</evidence>
<gene>
    <name evidence="2" type="ORF">A8C32_18375</name>
</gene>
<dbReference type="EMBL" id="MDJD01000048">
    <property type="protein sequence ID" value="OEK07401.1"/>
    <property type="molecule type" value="Genomic_DNA"/>
</dbReference>
<evidence type="ECO:0000313" key="3">
    <source>
        <dbReference type="Proteomes" id="UP000095713"/>
    </source>
</evidence>
<evidence type="ECO:0008006" key="4">
    <source>
        <dbReference type="Google" id="ProtNLM"/>
    </source>
</evidence>
<protein>
    <recommendedName>
        <fullName evidence="4">Winged helix-turn helix domain-containing protein</fullName>
    </recommendedName>
</protein>
<name>A0A1E5T7P0_9FLAO</name>
<feature type="compositionally biased region" description="Basic residues" evidence="1">
    <location>
        <begin position="40"/>
        <end position="51"/>
    </location>
</feature>
<dbReference type="Proteomes" id="UP000095713">
    <property type="component" value="Unassembled WGS sequence"/>
</dbReference>
<keyword evidence="3" id="KW-1185">Reference proteome</keyword>